<sequence length="126" mass="13950">RTTTGKPEKESLVWTLVAPRAKATRLSKRNPKTHFPSKTSSTRLTKSLQSPRAGSSTRVPGKPFCTARLKWATRTSWHMHWTCSKSRPPSRTTPESHPYTKQPSGGTDSLWTSSCATGKTPTPTSR</sequence>
<feature type="non-terminal residue" evidence="2">
    <location>
        <position position="1"/>
    </location>
</feature>
<evidence type="ECO:0000313" key="2">
    <source>
        <dbReference type="EMBL" id="QQP56208.1"/>
    </source>
</evidence>
<proteinExistence type="predicted"/>
<organism evidence="2 3">
    <name type="scientific">Caligus rogercresseyi</name>
    <name type="common">Sea louse</name>
    <dbReference type="NCBI Taxonomy" id="217165"/>
    <lineage>
        <taxon>Eukaryota</taxon>
        <taxon>Metazoa</taxon>
        <taxon>Ecdysozoa</taxon>
        <taxon>Arthropoda</taxon>
        <taxon>Crustacea</taxon>
        <taxon>Multicrustacea</taxon>
        <taxon>Hexanauplia</taxon>
        <taxon>Copepoda</taxon>
        <taxon>Siphonostomatoida</taxon>
        <taxon>Caligidae</taxon>
        <taxon>Caligus</taxon>
    </lineage>
</organism>
<name>A0A7T8QV54_CALRO</name>
<dbReference type="Proteomes" id="UP000595437">
    <property type="component" value="Chromosome 1"/>
</dbReference>
<feature type="compositionally biased region" description="Low complexity" evidence="1">
    <location>
        <begin position="37"/>
        <end position="50"/>
    </location>
</feature>
<reference evidence="3" key="1">
    <citation type="submission" date="2021-01" db="EMBL/GenBank/DDBJ databases">
        <title>Caligus Genome Assembly.</title>
        <authorList>
            <person name="Gallardo-Escarate C."/>
        </authorList>
    </citation>
    <scope>NUCLEOTIDE SEQUENCE [LARGE SCALE GENOMIC DNA]</scope>
</reference>
<evidence type="ECO:0000256" key="1">
    <source>
        <dbReference type="SAM" id="MobiDB-lite"/>
    </source>
</evidence>
<feature type="compositionally biased region" description="Basic residues" evidence="1">
    <location>
        <begin position="22"/>
        <end position="32"/>
    </location>
</feature>
<dbReference type="AlphaFoldDB" id="A0A7T8QV54"/>
<feature type="non-terminal residue" evidence="2">
    <location>
        <position position="126"/>
    </location>
</feature>
<dbReference type="EMBL" id="CP045890">
    <property type="protein sequence ID" value="QQP56208.1"/>
    <property type="molecule type" value="Genomic_DNA"/>
</dbReference>
<feature type="region of interest" description="Disordered" evidence="1">
    <location>
        <begin position="22"/>
        <end position="62"/>
    </location>
</feature>
<evidence type="ECO:0000313" key="3">
    <source>
        <dbReference type="Proteomes" id="UP000595437"/>
    </source>
</evidence>
<feature type="region of interest" description="Disordered" evidence="1">
    <location>
        <begin position="81"/>
        <end position="126"/>
    </location>
</feature>
<keyword evidence="3" id="KW-1185">Reference proteome</keyword>
<accession>A0A7T8QV54</accession>
<protein>
    <submittedName>
        <fullName evidence="2">LOC100877383</fullName>
    </submittedName>
</protein>
<gene>
    <name evidence="2" type="ORF">FKW44_000796</name>
</gene>
<feature type="compositionally biased region" description="Polar residues" evidence="1">
    <location>
        <begin position="83"/>
        <end position="126"/>
    </location>
</feature>